<feature type="domain" description="Sushi" evidence="3">
    <location>
        <begin position="3"/>
        <end position="58"/>
    </location>
</feature>
<organism evidence="4 5">
    <name type="scientific">Saccoglossus kowalevskii</name>
    <name type="common">Acorn worm</name>
    <dbReference type="NCBI Taxonomy" id="10224"/>
    <lineage>
        <taxon>Eukaryota</taxon>
        <taxon>Metazoa</taxon>
        <taxon>Hemichordata</taxon>
        <taxon>Enteropneusta</taxon>
        <taxon>Harrimaniidae</taxon>
        <taxon>Saccoglossus</taxon>
    </lineage>
</organism>
<dbReference type="Pfam" id="PF13385">
    <property type="entry name" value="Laminin_G_3"/>
    <property type="match status" value="1"/>
</dbReference>
<dbReference type="Gene3D" id="3.60.20.40">
    <property type="match status" value="1"/>
</dbReference>
<dbReference type="InterPro" id="IPR052896">
    <property type="entry name" value="GGT-like_enzyme"/>
</dbReference>
<accession>A0ABM0MP91</accession>
<dbReference type="Pfam" id="PF01019">
    <property type="entry name" value="G_glu_transpept"/>
    <property type="match status" value="2"/>
</dbReference>
<dbReference type="InterPro" id="IPR000436">
    <property type="entry name" value="Sushi_SCR_CCP_dom"/>
</dbReference>
<name>A0ABM0MP91_SACKO</name>
<dbReference type="PANTHER" id="PTHR43881">
    <property type="entry name" value="GAMMA-GLUTAMYLTRANSPEPTIDASE (AFU_ORTHOLOGUE AFUA_4G13580)"/>
    <property type="match status" value="1"/>
</dbReference>
<keyword evidence="2" id="KW-0768">Sushi</keyword>
<dbReference type="InterPro" id="IPR029055">
    <property type="entry name" value="Ntn_hydrolases_N"/>
</dbReference>
<evidence type="ECO:0000256" key="1">
    <source>
        <dbReference type="ARBA" id="ARBA00023157"/>
    </source>
</evidence>
<dbReference type="RefSeq" id="XP_006821832.1">
    <property type="nucleotide sequence ID" value="XM_006821769.1"/>
</dbReference>
<comment type="caution">
    <text evidence="2">Lacks conserved residue(s) required for the propagation of feature annotation.</text>
</comment>
<dbReference type="Proteomes" id="UP000694865">
    <property type="component" value="Unplaced"/>
</dbReference>
<feature type="domain" description="Sushi" evidence="3">
    <location>
        <begin position="170"/>
        <end position="225"/>
    </location>
</feature>
<dbReference type="InterPro" id="IPR035976">
    <property type="entry name" value="Sushi/SCR/CCP_sf"/>
</dbReference>
<reference evidence="5" key="1">
    <citation type="submission" date="2025-08" db="UniProtKB">
        <authorList>
            <consortium name="RefSeq"/>
        </authorList>
    </citation>
    <scope>IDENTIFICATION</scope>
    <source>
        <tissue evidence="5">Testes</tissue>
    </source>
</reference>
<gene>
    <name evidence="5" type="primary">LOC102809314</name>
</gene>
<dbReference type="GeneID" id="102809314"/>
<dbReference type="InterPro" id="IPR013320">
    <property type="entry name" value="ConA-like_dom_sf"/>
</dbReference>
<dbReference type="SUPFAM" id="SSF57535">
    <property type="entry name" value="Complement control module/SCR domain"/>
    <property type="match status" value="4"/>
</dbReference>
<dbReference type="SUPFAM" id="SSF56235">
    <property type="entry name" value="N-terminal nucleophile aminohydrolases (Ntn hydrolases)"/>
    <property type="match status" value="2"/>
</dbReference>
<dbReference type="SUPFAM" id="SSF49899">
    <property type="entry name" value="Concanavalin A-like lectins/glucanases"/>
    <property type="match status" value="1"/>
</dbReference>
<dbReference type="PROSITE" id="PS50923">
    <property type="entry name" value="SUSHI"/>
    <property type="match status" value="3"/>
</dbReference>
<evidence type="ECO:0000313" key="4">
    <source>
        <dbReference type="Proteomes" id="UP000694865"/>
    </source>
</evidence>
<protein>
    <submittedName>
        <fullName evidence="5">Uncharacterized protein LOC102809314</fullName>
    </submittedName>
</protein>
<proteinExistence type="predicted"/>
<dbReference type="Gene3D" id="2.60.120.200">
    <property type="match status" value="1"/>
</dbReference>
<evidence type="ECO:0000256" key="2">
    <source>
        <dbReference type="PROSITE-ProRule" id="PRU00302"/>
    </source>
</evidence>
<dbReference type="Gene3D" id="2.10.70.10">
    <property type="entry name" value="Complement Module, domain 1"/>
    <property type="match status" value="4"/>
</dbReference>
<keyword evidence="1" id="KW-1015">Disulfide bond</keyword>
<evidence type="ECO:0000313" key="5">
    <source>
        <dbReference type="RefSeq" id="XP_006821832.1"/>
    </source>
</evidence>
<dbReference type="CDD" id="cd00033">
    <property type="entry name" value="CCP"/>
    <property type="match status" value="4"/>
</dbReference>
<keyword evidence="4" id="KW-1185">Reference proteome</keyword>
<dbReference type="InterPro" id="IPR043137">
    <property type="entry name" value="GGT_ssub_C"/>
</dbReference>
<dbReference type="PRINTS" id="PR01210">
    <property type="entry name" value="GGTRANSPTASE"/>
</dbReference>
<evidence type="ECO:0000259" key="3">
    <source>
        <dbReference type="PROSITE" id="PS50923"/>
    </source>
</evidence>
<dbReference type="PANTHER" id="PTHR43881:SF1">
    <property type="entry name" value="GAMMA-GLUTAMYLTRANSPEPTIDASE (AFU_ORTHOLOGUE AFUA_4G13580)"/>
    <property type="match status" value="1"/>
</dbReference>
<feature type="domain" description="Sushi" evidence="3">
    <location>
        <begin position="61"/>
        <end position="114"/>
    </location>
</feature>
<dbReference type="SMART" id="SM00032">
    <property type="entry name" value="CCP"/>
    <property type="match status" value="4"/>
</dbReference>
<dbReference type="Pfam" id="PF00084">
    <property type="entry name" value="Sushi"/>
    <property type="match status" value="4"/>
</dbReference>
<sequence>MVVDCSEPGIPEFGSHTGDITNGSTVTFLCDSGYTLVGSSSIYCSSGTWTGDIPTCHADCVVLTPPGNGQMIGSNFVHGSVVSFSCDVDYTMIGPSSVTCEDGIWNSTAPSCYADCVVLTPPANGQMIGSNFVHGSVVTFSCDVDYTMVGVPSVACDDGVWNDSVPSCHADCTDPGTPPSSTRSGETNHGSALTYNCTQGYAMLGSDTVICMDGSWDDTAPACYDITPDLYWDMSGKCSQDDLDPDASCPGDSCSTIYNNIGGYTGTVTGILDLVPAPAARLGSHLCVAHMESSDFVNFGDFSGTCFTDQSFCPDGITISTWMFYDLSSNPSSVNFIVSTGGQTTQGRGVTLYTNNGALIWMIKSYQTPTTLNNYAYQIDAFPDAQWFHLVCVFHPTDLGAMYFNGAVQWVAATFNTKTTGDHLYTEILKKGGNAADAAVAVAAALNVTEPCSTGIGGDCFCLFYDAKSKTVHGLNGSGRSPRDMSLEMLNTRGYNADNPIPVQGALAVTVPGAAAGWLDTIEKFGSKKVSIRFNNVQIPTLSLNISITDATRGSPYSSSDTVYFSVVDGNGNACSFIVSNYMGFGTGLVPSGCGFTLQNRGANFTLQPDHPNVVAPNKRPFHTIIPAMATSAKTGELLANFGVMGGFMQPQGHVQVLLNMVEFGMNPQEALDQPRFCIGPGHTGISSTISLEHGIASKTVLELVNMGHLIDGPITGLNRSVFGRGQIITKGAWWSAGRNPSDQLFVCDDCKVLWAGSDPRADGMAAAVL</sequence>